<dbReference type="Pfam" id="PF00076">
    <property type="entry name" value="RRM_1"/>
    <property type="match status" value="1"/>
</dbReference>
<dbReference type="PANTHER" id="PTHR10352">
    <property type="entry name" value="EUKARYOTIC TRANSLATION INITIATION FACTOR 3 SUBUNIT G"/>
    <property type="match status" value="1"/>
</dbReference>
<dbReference type="InterPro" id="IPR035979">
    <property type="entry name" value="RBD_domain_sf"/>
</dbReference>
<feature type="compositionally biased region" description="Polar residues" evidence="3">
    <location>
        <begin position="1"/>
        <end position="23"/>
    </location>
</feature>
<dbReference type="InterPro" id="IPR000504">
    <property type="entry name" value="RRM_dom"/>
</dbReference>
<dbReference type="InterPro" id="IPR034240">
    <property type="entry name" value="eIF3G_RRM"/>
</dbReference>
<dbReference type="EMBL" id="JALLAZ020000975">
    <property type="protein sequence ID" value="KAL3783386.1"/>
    <property type="molecule type" value="Genomic_DNA"/>
</dbReference>
<organism evidence="5 6">
    <name type="scientific">Stephanodiscus triporus</name>
    <dbReference type="NCBI Taxonomy" id="2934178"/>
    <lineage>
        <taxon>Eukaryota</taxon>
        <taxon>Sar</taxon>
        <taxon>Stramenopiles</taxon>
        <taxon>Ochrophyta</taxon>
        <taxon>Bacillariophyta</taxon>
        <taxon>Coscinodiscophyceae</taxon>
        <taxon>Thalassiosirophycidae</taxon>
        <taxon>Stephanodiscales</taxon>
        <taxon>Stephanodiscaceae</taxon>
        <taxon>Stephanodiscus</taxon>
    </lineage>
</organism>
<dbReference type="AlphaFoldDB" id="A0ABD3P675"/>
<feature type="domain" description="RRM" evidence="4">
    <location>
        <begin position="49"/>
        <end position="132"/>
    </location>
</feature>
<name>A0ABD3P675_9STRA</name>
<dbReference type="SMART" id="SM00360">
    <property type="entry name" value="RRM"/>
    <property type="match status" value="1"/>
</dbReference>
<evidence type="ECO:0000313" key="5">
    <source>
        <dbReference type="EMBL" id="KAL3783386.1"/>
    </source>
</evidence>
<accession>A0ABD3P675</accession>
<protein>
    <recommendedName>
        <fullName evidence="4">RRM domain-containing protein</fullName>
    </recommendedName>
</protein>
<gene>
    <name evidence="5" type="ORF">ACHAW5_004883</name>
</gene>
<comment type="caution">
    <text evidence="5">The sequence shown here is derived from an EMBL/GenBank/DDBJ whole genome shotgun (WGS) entry which is preliminary data.</text>
</comment>
<evidence type="ECO:0000256" key="1">
    <source>
        <dbReference type="ARBA" id="ARBA00022884"/>
    </source>
</evidence>
<evidence type="ECO:0000256" key="3">
    <source>
        <dbReference type="SAM" id="MobiDB-lite"/>
    </source>
</evidence>
<keyword evidence="1 2" id="KW-0694">RNA-binding</keyword>
<keyword evidence="6" id="KW-1185">Reference proteome</keyword>
<dbReference type="GO" id="GO:0003723">
    <property type="term" value="F:RNA binding"/>
    <property type="evidence" value="ECO:0007669"/>
    <property type="project" value="UniProtKB-UniRule"/>
</dbReference>
<feature type="region of interest" description="Disordered" evidence="3">
    <location>
        <begin position="1"/>
        <end position="38"/>
    </location>
</feature>
<proteinExistence type="predicted"/>
<dbReference type="PROSITE" id="PS50102">
    <property type="entry name" value="RRM"/>
    <property type="match status" value="1"/>
</dbReference>
<dbReference type="Gene3D" id="3.30.70.330">
    <property type="match status" value="1"/>
</dbReference>
<sequence length="137" mass="15431">MSSISLTPSDETVSLATGPSTFTPIDGTGSAASRSSTPSVTFSQRRLYYTIRASNISDDTAETDLQMLFQPFGRISRVYISMYVPKDKKKPIKRRGFAFVSFVNQEDASSAMAELQGHRYDYMILDLEWERPRVPKM</sequence>
<reference evidence="5 6" key="1">
    <citation type="submission" date="2024-10" db="EMBL/GenBank/DDBJ databases">
        <title>Updated reference genomes for cyclostephanoid diatoms.</title>
        <authorList>
            <person name="Roberts W.R."/>
            <person name="Alverson A.J."/>
        </authorList>
    </citation>
    <scope>NUCLEOTIDE SEQUENCE [LARGE SCALE GENOMIC DNA]</scope>
    <source>
        <strain evidence="5 6">AJA276-08</strain>
    </source>
</reference>
<evidence type="ECO:0000313" key="6">
    <source>
        <dbReference type="Proteomes" id="UP001530315"/>
    </source>
</evidence>
<evidence type="ECO:0000256" key="2">
    <source>
        <dbReference type="PROSITE-ProRule" id="PRU00176"/>
    </source>
</evidence>
<dbReference type="SUPFAM" id="SSF54928">
    <property type="entry name" value="RNA-binding domain, RBD"/>
    <property type="match status" value="1"/>
</dbReference>
<dbReference type="CDD" id="cd12408">
    <property type="entry name" value="RRM_eIF3G_like"/>
    <property type="match status" value="1"/>
</dbReference>
<dbReference type="InterPro" id="IPR012677">
    <property type="entry name" value="Nucleotide-bd_a/b_plait_sf"/>
</dbReference>
<dbReference type="Proteomes" id="UP001530315">
    <property type="component" value="Unassembled WGS sequence"/>
</dbReference>
<evidence type="ECO:0000259" key="4">
    <source>
        <dbReference type="PROSITE" id="PS50102"/>
    </source>
</evidence>